<protein>
    <submittedName>
        <fullName evidence="1">Uncharacterized protein</fullName>
    </submittedName>
</protein>
<evidence type="ECO:0000313" key="1">
    <source>
        <dbReference type="EMBL" id="OBP77644.1"/>
    </source>
</evidence>
<name>A0A1A5IA56_RHILI</name>
<sequence>MAEMVTDLLQPGADGGLGQGVVQLKRETAGGVDPDQPWVPVEPTAAFYPLDAAVRRVNQKYIDGTLIVATDNQVTFAVPAIVPAMSDTLIIDGRELAMKDLRPIPPAGTVVAYIAFVAG</sequence>
<proteinExistence type="predicted"/>
<reference evidence="1" key="1">
    <citation type="submission" date="2016-06" db="EMBL/GenBank/DDBJ databases">
        <authorList>
            <person name="Kjaerup R.B."/>
            <person name="Dalgaard T.S."/>
            <person name="Juul-Madsen H.R."/>
        </authorList>
    </citation>
    <scope>NUCLEOTIDE SEQUENCE</scope>
    <source>
        <strain evidence="1">R7ANS::ICEMlSym2042</strain>
    </source>
</reference>
<comment type="caution">
    <text evidence="1">The sequence shown here is derived from an EMBL/GenBank/DDBJ whole genome shotgun (WGS) entry which is preliminary data.</text>
</comment>
<dbReference type="EMBL" id="LZTJ01000012">
    <property type="protein sequence ID" value="OBP77644.1"/>
    <property type="molecule type" value="Genomic_DNA"/>
</dbReference>
<organism evidence="1">
    <name type="scientific">Rhizobium loti</name>
    <name type="common">Mesorhizobium loti</name>
    <dbReference type="NCBI Taxonomy" id="381"/>
    <lineage>
        <taxon>Bacteria</taxon>
        <taxon>Pseudomonadati</taxon>
        <taxon>Pseudomonadota</taxon>
        <taxon>Alphaproteobacteria</taxon>
        <taxon>Hyphomicrobiales</taxon>
        <taxon>Phyllobacteriaceae</taxon>
        <taxon>Mesorhizobium</taxon>
    </lineage>
</organism>
<dbReference type="OrthoDB" id="8085212at2"/>
<accession>A0A1A5IA56</accession>
<dbReference type="AlphaFoldDB" id="A0A1A5IA56"/>
<dbReference type="Proteomes" id="UP000093748">
    <property type="component" value="Unassembled WGS sequence"/>
</dbReference>
<gene>
    <name evidence="1" type="ORF">BAE39_12315</name>
</gene>